<keyword evidence="6" id="KW-0249">Electron transport</keyword>
<dbReference type="PANTHER" id="PTHR45663:SF42">
    <property type="entry name" value="THIOREDOXIN M5, CHLOROPLASTIC"/>
    <property type="match status" value="1"/>
</dbReference>
<sequence length="231" mass="25297">MAAGACTVQVSSVVTTSRGSLLQPPGSNGLLFSSYKKRLNLPTCRGLKIATLSSLPSSSSSIARRSSKVLCQARTDEVLVVTDSSWQNLVIGSQNPVLVEFWAPWCGPCRMIAPVINELAKEYAGKIVCCKVNTDDCPSIATQYGIRSIPTVLIFKDGEKRESVIGAVPKSTLTDTLEKIWLQFQAKVHFESNVVDDKFKKTMNCEISFLSWSISEIDTDWKKAQLDICIG</sequence>
<reference evidence="11 12" key="1">
    <citation type="submission" date="2021-07" db="EMBL/GenBank/DDBJ databases">
        <title>The Aristolochia fimbriata genome: insights into angiosperm evolution, floral development and chemical biosynthesis.</title>
        <authorList>
            <person name="Jiao Y."/>
        </authorList>
    </citation>
    <scope>NUCLEOTIDE SEQUENCE [LARGE SCALE GENOMIC DNA]</scope>
    <source>
        <strain evidence="11">IBCAS-2021</strain>
        <tissue evidence="11">Leaf</tissue>
    </source>
</reference>
<evidence type="ECO:0000256" key="7">
    <source>
        <dbReference type="ARBA" id="ARBA00023157"/>
    </source>
</evidence>
<evidence type="ECO:0000259" key="10">
    <source>
        <dbReference type="PROSITE" id="PS51352"/>
    </source>
</evidence>
<dbReference type="InterPro" id="IPR036249">
    <property type="entry name" value="Thioredoxin-like_sf"/>
</dbReference>
<evidence type="ECO:0000256" key="3">
    <source>
        <dbReference type="ARBA" id="ARBA00022528"/>
    </source>
</evidence>
<dbReference type="CDD" id="cd02947">
    <property type="entry name" value="TRX_family"/>
    <property type="match status" value="1"/>
</dbReference>
<dbReference type="SUPFAM" id="SSF52833">
    <property type="entry name" value="Thioredoxin-like"/>
    <property type="match status" value="1"/>
</dbReference>
<feature type="domain" description="Thioredoxin" evidence="10">
    <location>
        <begin position="44"/>
        <end position="186"/>
    </location>
</feature>
<dbReference type="PROSITE" id="PS51352">
    <property type="entry name" value="THIOREDOXIN_2"/>
    <property type="match status" value="1"/>
</dbReference>
<comment type="caution">
    <text evidence="11">The sequence shown here is derived from an EMBL/GenBank/DDBJ whole genome shotgun (WGS) entry which is preliminary data.</text>
</comment>
<dbReference type="AlphaFoldDB" id="A0AAV7F7W4"/>
<keyword evidence="2" id="KW-0813">Transport</keyword>
<keyword evidence="5" id="KW-0809">Transit peptide</keyword>
<evidence type="ECO:0000256" key="9">
    <source>
        <dbReference type="ARBA" id="ARBA00038056"/>
    </source>
</evidence>
<organism evidence="11 12">
    <name type="scientific">Aristolochia fimbriata</name>
    <name type="common">White veined hardy Dutchman's pipe vine</name>
    <dbReference type="NCBI Taxonomy" id="158543"/>
    <lineage>
        <taxon>Eukaryota</taxon>
        <taxon>Viridiplantae</taxon>
        <taxon>Streptophyta</taxon>
        <taxon>Embryophyta</taxon>
        <taxon>Tracheophyta</taxon>
        <taxon>Spermatophyta</taxon>
        <taxon>Magnoliopsida</taxon>
        <taxon>Magnoliidae</taxon>
        <taxon>Piperales</taxon>
        <taxon>Aristolochiaceae</taxon>
        <taxon>Aristolochia</taxon>
    </lineage>
</organism>
<dbReference type="InterPro" id="IPR005746">
    <property type="entry name" value="Thioredoxin"/>
</dbReference>
<keyword evidence="8" id="KW-0676">Redox-active center</keyword>
<dbReference type="GO" id="GO:0009507">
    <property type="term" value="C:chloroplast"/>
    <property type="evidence" value="ECO:0007669"/>
    <property type="project" value="UniProtKB-SubCell"/>
</dbReference>
<dbReference type="Pfam" id="PF00085">
    <property type="entry name" value="Thioredoxin"/>
    <property type="match status" value="1"/>
</dbReference>
<evidence type="ECO:0000256" key="8">
    <source>
        <dbReference type="ARBA" id="ARBA00023284"/>
    </source>
</evidence>
<dbReference type="InterPro" id="IPR017937">
    <property type="entry name" value="Thioredoxin_CS"/>
</dbReference>
<dbReference type="EMBL" id="JAINDJ010000002">
    <property type="protein sequence ID" value="KAG9457290.1"/>
    <property type="molecule type" value="Genomic_DNA"/>
</dbReference>
<comment type="similarity">
    <text evidence="9">Belongs to the thioredoxin family. Plant M-type subfamily.</text>
</comment>
<evidence type="ECO:0000256" key="6">
    <source>
        <dbReference type="ARBA" id="ARBA00022982"/>
    </source>
</evidence>
<name>A0AAV7F7W4_ARIFI</name>
<evidence type="ECO:0000313" key="11">
    <source>
        <dbReference type="EMBL" id="KAG9457290.1"/>
    </source>
</evidence>
<evidence type="ECO:0000256" key="2">
    <source>
        <dbReference type="ARBA" id="ARBA00022448"/>
    </source>
</evidence>
<keyword evidence="12" id="KW-1185">Reference proteome</keyword>
<evidence type="ECO:0000313" key="12">
    <source>
        <dbReference type="Proteomes" id="UP000825729"/>
    </source>
</evidence>
<dbReference type="PRINTS" id="PR00421">
    <property type="entry name" value="THIOREDOXIN"/>
</dbReference>
<dbReference type="Gene3D" id="3.40.30.10">
    <property type="entry name" value="Glutaredoxin"/>
    <property type="match status" value="1"/>
</dbReference>
<dbReference type="PANTHER" id="PTHR45663">
    <property type="entry name" value="GEO12009P1"/>
    <property type="match status" value="1"/>
</dbReference>
<keyword evidence="4" id="KW-0934">Plastid</keyword>
<dbReference type="FunFam" id="3.40.30.10:FF:000001">
    <property type="entry name" value="Thioredoxin"/>
    <property type="match status" value="1"/>
</dbReference>
<keyword evidence="7" id="KW-1015">Disulfide bond</keyword>
<accession>A0AAV7F7W4</accession>
<evidence type="ECO:0000256" key="4">
    <source>
        <dbReference type="ARBA" id="ARBA00022640"/>
    </source>
</evidence>
<dbReference type="GO" id="GO:0015035">
    <property type="term" value="F:protein-disulfide reductase activity"/>
    <property type="evidence" value="ECO:0007669"/>
    <property type="project" value="InterPro"/>
</dbReference>
<protein>
    <recommendedName>
        <fullName evidence="10">Thioredoxin domain-containing protein</fullName>
    </recommendedName>
</protein>
<dbReference type="InterPro" id="IPR013766">
    <property type="entry name" value="Thioredoxin_domain"/>
</dbReference>
<evidence type="ECO:0000256" key="1">
    <source>
        <dbReference type="ARBA" id="ARBA00004229"/>
    </source>
</evidence>
<proteinExistence type="inferred from homology"/>
<evidence type="ECO:0000256" key="5">
    <source>
        <dbReference type="ARBA" id="ARBA00022946"/>
    </source>
</evidence>
<gene>
    <name evidence="11" type="ORF">H6P81_001798</name>
</gene>
<dbReference type="NCBIfam" id="TIGR01068">
    <property type="entry name" value="thioredoxin"/>
    <property type="match status" value="1"/>
</dbReference>
<dbReference type="Proteomes" id="UP000825729">
    <property type="component" value="Unassembled WGS sequence"/>
</dbReference>
<comment type="subcellular location">
    <subcellularLocation>
        <location evidence="1">Plastid</location>
        <location evidence="1">Chloroplast</location>
    </subcellularLocation>
</comment>
<dbReference type="PROSITE" id="PS00194">
    <property type="entry name" value="THIOREDOXIN_1"/>
    <property type="match status" value="1"/>
</dbReference>
<keyword evidence="3" id="KW-0150">Chloroplast</keyword>